<sequence length="612" mass="69119" precursor="true">MIILALWSLLSGAVARAQPITFPRGGADVVAFGQDEPLRFRTKGIEATGAWTPIEGMPFREAYRVESGTRITDRKNVQVTIPIREPVRKGDVLLLSFWTRRPNAGGQPNNVYFCIDPGSAPHGFEYQLSAYREWKQHVRSFVTRQDLDPDSSSVHIDLGEAGTVAEVADLRLINYGPDRAPDTLPRSTVVYRGRAADSAWRAEALDRIERIRKGALVVRVVDAQGDPIPNASVTVVQQRHAFGFGAAVNSEVLGAKESDFPVQPKGKLSVTWEDAQRYREVVRKYFNRVVFESELRPGNWALMRRGQPGWVRRHDILMNSTLPWLNANRIAARGHYLGWAPMDFNEVEKPFLGDPQAHKAWLWGHMADVLPETAGYVAEWDAINHIVGWGKHTYEQEYGGLEIYAEILAEARRLAPGAAHAINEGKVLPDGYKREPYKRIIRFLNEEGQAPDLVGFMAHFDLSTLTPPEELLEVYDDFAKIAPRLQLSELDVEVGDDEALQADYYRDVLIATFSHPNIEAIVQWGFWEPMHWKPAAALWRDDWTLKPAGEVFVDLVAGQWWTNEELTTNRQGKCRLRGFLGDYRVTARHDGVASTKEVALRREGSKLLIQLE</sequence>
<keyword evidence="5 10" id="KW-0732">Signal</keyword>
<evidence type="ECO:0000256" key="7">
    <source>
        <dbReference type="ARBA" id="ARBA00023277"/>
    </source>
</evidence>
<dbReference type="SUPFAM" id="SSF51445">
    <property type="entry name" value="(Trans)glycosidases"/>
    <property type="match status" value="1"/>
</dbReference>
<evidence type="ECO:0000256" key="5">
    <source>
        <dbReference type="ARBA" id="ARBA00022729"/>
    </source>
</evidence>
<dbReference type="InterPro" id="IPR044846">
    <property type="entry name" value="GH10"/>
</dbReference>
<dbReference type="Proteomes" id="UP000317429">
    <property type="component" value="Chromosome"/>
</dbReference>
<keyword evidence="9" id="KW-0624">Polysaccharide degradation</keyword>
<keyword evidence="13" id="KW-1185">Reference proteome</keyword>
<keyword evidence="4 12" id="KW-0858">Xylan degradation</keyword>
<evidence type="ECO:0000313" key="12">
    <source>
        <dbReference type="EMBL" id="QDU88926.1"/>
    </source>
</evidence>
<comment type="catalytic activity">
    <reaction evidence="1">
        <text>Endohydrolysis of (1-&gt;4)-beta-D-xylosidic linkages in xylans.</text>
        <dbReference type="EC" id="3.2.1.8"/>
    </reaction>
</comment>
<evidence type="ECO:0000256" key="1">
    <source>
        <dbReference type="ARBA" id="ARBA00000681"/>
    </source>
</evidence>
<feature type="signal peptide" evidence="10">
    <location>
        <begin position="1"/>
        <end position="17"/>
    </location>
</feature>
<dbReference type="AlphaFoldDB" id="A0A518DBV9"/>
<dbReference type="GO" id="GO:0045493">
    <property type="term" value="P:xylan catabolic process"/>
    <property type="evidence" value="ECO:0007669"/>
    <property type="project" value="UniProtKB-KW"/>
</dbReference>
<dbReference type="EC" id="3.2.1.8" evidence="3"/>
<evidence type="ECO:0000256" key="8">
    <source>
        <dbReference type="ARBA" id="ARBA00023295"/>
    </source>
</evidence>
<keyword evidence="7" id="KW-0119">Carbohydrate metabolism</keyword>
<evidence type="ECO:0000256" key="2">
    <source>
        <dbReference type="ARBA" id="ARBA00007495"/>
    </source>
</evidence>
<dbReference type="InterPro" id="IPR001000">
    <property type="entry name" value="GH10_dom"/>
</dbReference>
<evidence type="ECO:0000256" key="10">
    <source>
        <dbReference type="SAM" id="SignalP"/>
    </source>
</evidence>
<reference evidence="12 13" key="1">
    <citation type="submission" date="2019-02" db="EMBL/GenBank/DDBJ databases">
        <title>Deep-cultivation of Planctomycetes and their phenomic and genomic characterization uncovers novel biology.</title>
        <authorList>
            <person name="Wiegand S."/>
            <person name="Jogler M."/>
            <person name="Boedeker C."/>
            <person name="Pinto D."/>
            <person name="Vollmers J."/>
            <person name="Rivas-Marin E."/>
            <person name="Kohn T."/>
            <person name="Peeters S.H."/>
            <person name="Heuer A."/>
            <person name="Rast P."/>
            <person name="Oberbeckmann S."/>
            <person name="Bunk B."/>
            <person name="Jeske O."/>
            <person name="Meyerdierks A."/>
            <person name="Storesund J.E."/>
            <person name="Kallscheuer N."/>
            <person name="Luecker S."/>
            <person name="Lage O.M."/>
            <person name="Pohl T."/>
            <person name="Merkel B.J."/>
            <person name="Hornburger P."/>
            <person name="Mueller R.-W."/>
            <person name="Bruemmer F."/>
            <person name="Labrenz M."/>
            <person name="Spormann A.M."/>
            <person name="Op den Camp H."/>
            <person name="Overmann J."/>
            <person name="Amann R."/>
            <person name="Jetten M.S.M."/>
            <person name="Mascher T."/>
            <person name="Medema M.H."/>
            <person name="Devos D.P."/>
            <person name="Kaster A.-K."/>
            <person name="Ovreas L."/>
            <person name="Rohde M."/>
            <person name="Galperin M.Y."/>
            <person name="Jogler C."/>
        </authorList>
    </citation>
    <scope>NUCLEOTIDE SEQUENCE [LARGE SCALE GENOMIC DNA]</scope>
    <source>
        <strain evidence="12 13">Pla175</strain>
    </source>
</reference>
<dbReference type="PANTHER" id="PTHR31490:SF88">
    <property type="entry name" value="BETA-XYLANASE"/>
    <property type="match status" value="1"/>
</dbReference>
<dbReference type="PANTHER" id="PTHR31490">
    <property type="entry name" value="GLYCOSYL HYDROLASE"/>
    <property type="match status" value="1"/>
</dbReference>
<proteinExistence type="inferred from homology"/>
<dbReference type="Pfam" id="PF00331">
    <property type="entry name" value="Glyco_hydro_10"/>
    <property type="match status" value="1"/>
</dbReference>
<dbReference type="EMBL" id="CP036291">
    <property type="protein sequence ID" value="QDU88926.1"/>
    <property type="molecule type" value="Genomic_DNA"/>
</dbReference>
<dbReference type="PROSITE" id="PS51760">
    <property type="entry name" value="GH10_2"/>
    <property type="match status" value="1"/>
</dbReference>
<accession>A0A518DBV9</accession>
<dbReference type="Gene3D" id="3.20.20.80">
    <property type="entry name" value="Glycosidases"/>
    <property type="match status" value="1"/>
</dbReference>
<feature type="domain" description="GH10" evidence="11">
    <location>
        <begin position="246"/>
        <end position="555"/>
    </location>
</feature>
<evidence type="ECO:0000256" key="9">
    <source>
        <dbReference type="ARBA" id="ARBA00023326"/>
    </source>
</evidence>
<evidence type="ECO:0000256" key="6">
    <source>
        <dbReference type="ARBA" id="ARBA00022801"/>
    </source>
</evidence>
<dbReference type="OrthoDB" id="9809277at2"/>
<dbReference type="KEGG" id="pnd:Pla175_23100"/>
<evidence type="ECO:0000313" key="13">
    <source>
        <dbReference type="Proteomes" id="UP000317429"/>
    </source>
</evidence>
<feature type="chain" id="PRO_5022120044" description="endo-1,4-beta-xylanase" evidence="10">
    <location>
        <begin position="18"/>
        <end position="612"/>
    </location>
</feature>
<organism evidence="12 13">
    <name type="scientific">Pirellulimonas nuda</name>
    <dbReference type="NCBI Taxonomy" id="2528009"/>
    <lineage>
        <taxon>Bacteria</taxon>
        <taxon>Pseudomonadati</taxon>
        <taxon>Planctomycetota</taxon>
        <taxon>Planctomycetia</taxon>
        <taxon>Pirellulales</taxon>
        <taxon>Lacipirellulaceae</taxon>
        <taxon>Pirellulimonas</taxon>
    </lineage>
</organism>
<keyword evidence="8 12" id="KW-0326">Glycosidase</keyword>
<evidence type="ECO:0000256" key="4">
    <source>
        <dbReference type="ARBA" id="ARBA00022651"/>
    </source>
</evidence>
<evidence type="ECO:0000256" key="3">
    <source>
        <dbReference type="ARBA" id="ARBA00012590"/>
    </source>
</evidence>
<comment type="similarity">
    <text evidence="2">Belongs to the glycosyl hydrolase 10 (cellulase F) family.</text>
</comment>
<dbReference type="GO" id="GO:0031176">
    <property type="term" value="F:endo-1,4-beta-xylanase activity"/>
    <property type="evidence" value="ECO:0007669"/>
    <property type="project" value="UniProtKB-EC"/>
</dbReference>
<dbReference type="InterPro" id="IPR017853">
    <property type="entry name" value="GH"/>
</dbReference>
<name>A0A518DBV9_9BACT</name>
<protein>
    <recommendedName>
        <fullName evidence="3">endo-1,4-beta-xylanase</fullName>
        <ecNumber evidence="3">3.2.1.8</ecNumber>
    </recommendedName>
</protein>
<evidence type="ECO:0000259" key="11">
    <source>
        <dbReference type="PROSITE" id="PS51760"/>
    </source>
</evidence>
<keyword evidence="6 12" id="KW-0378">Hydrolase</keyword>
<gene>
    <name evidence="12" type="primary">xynZ_1</name>
    <name evidence="12" type="ORF">Pla175_23100</name>
</gene>